<organism evidence="2">
    <name type="scientific">hydrothermal vent metagenome</name>
    <dbReference type="NCBI Taxonomy" id="652676"/>
    <lineage>
        <taxon>unclassified sequences</taxon>
        <taxon>metagenomes</taxon>
        <taxon>ecological metagenomes</taxon>
    </lineage>
</organism>
<feature type="compositionally biased region" description="Polar residues" evidence="1">
    <location>
        <begin position="158"/>
        <end position="169"/>
    </location>
</feature>
<accession>A0A3B0YAW9</accession>
<name>A0A3B0YAW9_9ZZZZ</name>
<dbReference type="AlphaFoldDB" id="A0A3B0YAW9"/>
<protein>
    <submittedName>
        <fullName evidence="2">Uncharacterized protein</fullName>
    </submittedName>
</protein>
<gene>
    <name evidence="2" type="ORF">MNBD_GAMMA10-1496</name>
</gene>
<sequence>MMLNRYFIPLVLFLPGTYANEKENLLDDANQLRTFFTSPLLRNQLDQLRNQGKYTEGDKASPSIVSQPVKIKMQGVVLRHNKTPVIFINNENTLNSSAISNEILINSAATRRNDYKVPVRIRREIISLKPGQQWDEAKKEVQDTYQTKPPNKVIKPADNTSVTPDNSVN</sequence>
<proteinExistence type="predicted"/>
<reference evidence="2" key="1">
    <citation type="submission" date="2018-06" db="EMBL/GenBank/DDBJ databases">
        <authorList>
            <person name="Zhirakovskaya E."/>
        </authorList>
    </citation>
    <scope>NUCLEOTIDE SEQUENCE</scope>
</reference>
<feature type="region of interest" description="Disordered" evidence="1">
    <location>
        <begin position="132"/>
        <end position="169"/>
    </location>
</feature>
<evidence type="ECO:0000256" key="1">
    <source>
        <dbReference type="SAM" id="MobiDB-lite"/>
    </source>
</evidence>
<dbReference type="EMBL" id="UOFJ01000712">
    <property type="protein sequence ID" value="VAW73453.1"/>
    <property type="molecule type" value="Genomic_DNA"/>
</dbReference>
<evidence type="ECO:0000313" key="2">
    <source>
        <dbReference type="EMBL" id="VAW73453.1"/>
    </source>
</evidence>